<accession>A0AA37PRP0</accession>
<protein>
    <recommendedName>
        <fullName evidence="2">DUF732 domain-containing protein</fullName>
    </recommendedName>
</protein>
<comment type="caution">
    <text evidence="4">The sequence shown here is derived from an EMBL/GenBank/DDBJ whole genome shotgun (WGS) entry which is preliminary data.</text>
</comment>
<dbReference type="Pfam" id="PF05305">
    <property type="entry name" value="DUF732"/>
    <property type="match status" value="1"/>
</dbReference>
<name>A0AA37PRP0_9MYCO</name>
<dbReference type="InterPro" id="IPR007969">
    <property type="entry name" value="DUF732"/>
</dbReference>
<dbReference type="Proteomes" id="UP001139505">
    <property type="component" value="Unassembled WGS sequence"/>
</dbReference>
<keyword evidence="5" id="KW-1185">Reference proteome</keyword>
<dbReference type="Proteomes" id="UP000245060">
    <property type="component" value="Unassembled WGS sequence"/>
</dbReference>
<dbReference type="GeneID" id="97440140"/>
<reference evidence="4" key="4">
    <citation type="submission" date="2022-04" db="EMBL/GenBank/DDBJ databases">
        <authorList>
            <person name="Komine T."/>
            <person name="Fukano H."/>
            <person name="Wada S."/>
        </authorList>
    </citation>
    <scope>NUCLEOTIDE SEQUENCE</scope>
    <source>
        <strain evidence="4">NJB18185</strain>
    </source>
</reference>
<gene>
    <name evidence="3" type="ORF">MmonteBS_09470</name>
    <name evidence="4" type="ORF">NJB18185_44980</name>
</gene>
<reference evidence="4" key="3">
    <citation type="journal article" date="2022" name="Microbiol. Resour. Announc.">
        <title>Draft Genome Sequences of Eight Mycobacterium montefiorense Strains Isolated from Salamanders in Captivity.</title>
        <authorList>
            <person name="Komine T."/>
            <person name="Ihara H."/>
            <person name="Fukano H."/>
            <person name="Hoshino Y."/>
            <person name="Kurata O."/>
            <person name="Wada S."/>
        </authorList>
    </citation>
    <scope>NUCLEOTIDE SEQUENCE</scope>
    <source>
        <strain evidence="4">NJB18185</strain>
    </source>
</reference>
<feature type="signal peptide" evidence="1">
    <location>
        <begin position="1"/>
        <end position="23"/>
    </location>
</feature>
<dbReference type="AlphaFoldDB" id="A0AA37PRP0"/>
<organism evidence="4 6">
    <name type="scientific">Mycobacterium montefiorense</name>
    <dbReference type="NCBI Taxonomy" id="154654"/>
    <lineage>
        <taxon>Bacteria</taxon>
        <taxon>Bacillati</taxon>
        <taxon>Actinomycetota</taxon>
        <taxon>Actinomycetes</taxon>
        <taxon>Mycobacteriales</taxon>
        <taxon>Mycobacteriaceae</taxon>
        <taxon>Mycobacterium</taxon>
        <taxon>Mycobacterium simiae complex</taxon>
    </lineage>
</organism>
<dbReference type="EMBL" id="BFCH01000007">
    <property type="protein sequence ID" value="GBG36575.1"/>
    <property type="molecule type" value="Genomic_DNA"/>
</dbReference>
<evidence type="ECO:0000259" key="2">
    <source>
        <dbReference type="Pfam" id="PF05305"/>
    </source>
</evidence>
<keyword evidence="1" id="KW-0732">Signal</keyword>
<evidence type="ECO:0000313" key="4">
    <source>
        <dbReference type="EMBL" id="GKU74727.1"/>
    </source>
</evidence>
<evidence type="ECO:0000313" key="6">
    <source>
        <dbReference type="Proteomes" id="UP001139505"/>
    </source>
</evidence>
<feature type="chain" id="PRO_5041357367" description="DUF732 domain-containing protein" evidence="1">
    <location>
        <begin position="24"/>
        <end position="112"/>
    </location>
</feature>
<reference evidence="3" key="1">
    <citation type="journal article" date="2018" name="Genome Announc.">
        <title>Draft Genome Sequence of Mycobacterium montefiorense Isolated from Japanese Black Salamander (Hynobius nigrescens).</title>
        <authorList>
            <person name="Fukano H."/>
            <person name="Yoshida M."/>
            <person name="Shimizu A."/>
            <person name="Iwao H."/>
            <person name="Katayama Y."/>
            <person name="Omatsu T."/>
            <person name="Mizutani T."/>
            <person name="Kurata O."/>
            <person name="Wada S."/>
            <person name="Hoshino Y."/>
        </authorList>
    </citation>
    <scope>NUCLEOTIDE SEQUENCE</scope>
    <source>
        <strain evidence="3">BS</strain>
    </source>
</reference>
<sequence length="112" mass="11541">MRGILLLLASFTAVVALAVPAQADPSPDAKFLAALTKAGITYQTPSVAISVGKRECALMDQGMPEGDVIRTVSESNPAFKGNAAVEFTTIAEDAYCPQHEGESAAQPAPPPA</sequence>
<dbReference type="EMBL" id="BQYH01000063">
    <property type="protein sequence ID" value="GKU74727.1"/>
    <property type="molecule type" value="Genomic_DNA"/>
</dbReference>
<evidence type="ECO:0000313" key="3">
    <source>
        <dbReference type="EMBL" id="GBG36575.1"/>
    </source>
</evidence>
<feature type="domain" description="DUF732" evidence="2">
    <location>
        <begin position="28"/>
        <end position="98"/>
    </location>
</feature>
<proteinExistence type="predicted"/>
<evidence type="ECO:0000256" key="1">
    <source>
        <dbReference type="SAM" id="SignalP"/>
    </source>
</evidence>
<dbReference type="RefSeq" id="WP_108920792.1">
    <property type="nucleotide sequence ID" value="NZ_BFCH01000007.1"/>
</dbReference>
<reference evidence="5" key="2">
    <citation type="submission" date="2018-04" db="EMBL/GenBank/DDBJ databases">
        <title>Draft genome sequence of Mycobacterium montefiorense isolated from Japanese black salamander.</title>
        <authorList>
            <person name="Fukano H."/>
            <person name="Yoshida M."/>
            <person name="Shimizu A."/>
            <person name="Iwao H."/>
            <person name="Kurata O."/>
            <person name="Katayama Y."/>
            <person name="Omatsu T."/>
            <person name="Mizutani T."/>
            <person name="Wada S."/>
            <person name="Hoshino Y."/>
        </authorList>
    </citation>
    <scope>NUCLEOTIDE SEQUENCE [LARGE SCALE GENOMIC DNA]</scope>
    <source>
        <strain evidence="5">BS</strain>
    </source>
</reference>
<evidence type="ECO:0000313" key="5">
    <source>
        <dbReference type="Proteomes" id="UP000245060"/>
    </source>
</evidence>